<dbReference type="Pfam" id="PF11820">
    <property type="entry name" value="DUF3339"/>
    <property type="match status" value="1"/>
</dbReference>
<feature type="transmembrane region" description="Helical" evidence="1">
    <location>
        <begin position="38"/>
        <end position="57"/>
    </location>
</feature>
<protein>
    <submittedName>
        <fullName evidence="2">Uncharacterized protein</fullName>
    </submittedName>
</protein>
<feature type="transmembrane region" description="Helical" evidence="1">
    <location>
        <begin position="7"/>
        <end position="26"/>
    </location>
</feature>
<keyword evidence="1" id="KW-0472">Membrane</keyword>
<dbReference type="EMBL" id="MN739934">
    <property type="protein sequence ID" value="QHT78492.1"/>
    <property type="molecule type" value="Genomic_DNA"/>
</dbReference>
<accession>A0A6C0HCX8</accession>
<dbReference type="AlphaFoldDB" id="A0A6C0HCX8"/>
<reference evidence="2" key="1">
    <citation type="journal article" date="2020" name="Nature">
        <title>Giant virus diversity and host interactions through global metagenomics.</title>
        <authorList>
            <person name="Schulz F."/>
            <person name="Roux S."/>
            <person name="Paez-Espino D."/>
            <person name="Jungbluth S."/>
            <person name="Walsh D.A."/>
            <person name="Denef V.J."/>
            <person name="McMahon K.D."/>
            <person name="Konstantinidis K.T."/>
            <person name="Eloe-Fadrosh E.A."/>
            <person name="Kyrpides N.C."/>
            <person name="Woyke T."/>
        </authorList>
    </citation>
    <scope>NUCLEOTIDE SEQUENCE</scope>
    <source>
        <strain evidence="2">GVMAG-M-3300023179-92</strain>
    </source>
</reference>
<dbReference type="InterPro" id="IPR021775">
    <property type="entry name" value="DUF3339"/>
</dbReference>
<keyword evidence="1" id="KW-0812">Transmembrane</keyword>
<name>A0A6C0HCX8_9ZZZZ</name>
<evidence type="ECO:0000256" key="1">
    <source>
        <dbReference type="SAM" id="Phobius"/>
    </source>
</evidence>
<proteinExistence type="predicted"/>
<sequence>MAIDLNIIVPVILFILLSPGLLLNIPPVDNQWLMSGKTSIPSIIVHAIVLGIVYFLLRKYFPQYY</sequence>
<organism evidence="2">
    <name type="scientific">viral metagenome</name>
    <dbReference type="NCBI Taxonomy" id="1070528"/>
    <lineage>
        <taxon>unclassified sequences</taxon>
        <taxon>metagenomes</taxon>
        <taxon>organismal metagenomes</taxon>
    </lineage>
</organism>
<keyword evidence="1" id="KW-1133">Transmembrane helix</keyword>
<evidence type="ECO:0000313" key="2">
    <source>
        <dbReference type="EMBL" id="QHT78492.1"/>
    </source>
</evidence>